<feature type="region of interest" description="Disordered" evidence="1">
    <location>
        <begin position="1"/>
        <end position="130"/>
    </location>
</feature>
<feature type="compositionally biased region" description="Low complexity" evidence="1">
    <location>
        <begin position="67"/>
        <end position="77"/>
    </location>
</feature>
<sequence length="130" mass="13819">MFRPRRRHTSRNTRHGPTSRREPTPAFSLLTSRDDRTPGLTLVPSPAEALRQPKKSARSPSGGNGRPLLPAAAASLSGFPEEDGAPSSGGRRVVGGGRTGTDGVSWRAAAAPGYDLKKCSSGLESERWEK</sequence>
<evidence type="ECO:0000313" key="2">
    <source>
        <dbReference type="EMBL" id="CAD8901666.1"/>
    </source>
</evidence>
<proteinExistence type="predicted"/>
<protein>
    <submittedName>
        <fullName evidence="2">Uncharacterized protein</fullName>
    </submittedName>
</protein>
<evidence type="ECO:0000256" key="1">
    <source>
        <dbReference type="SAM" id="MobiDB-lite"/>
    </source>
</evidence>
<organism evidence="2">
    <name type="scientific">Corethron hystrix</name>
    <dbReference type="NCBI Taxonomy" id="216773"/>
    <lineage>
        <taxon>Eukaryota</taxon>
        <taxon>Sar</taxon>
        <taxon>Stramenopiles</taxon>
        <taxon>Ochrophyta</taxon>
        <taxon>Bacillariophyta</taxon>
        <taxon>Coscinodiscophyceae</taxon>
        <taxon>Corethrophycidae</taxon>
        <taxon>Corethrales</taxon>
        <taxon>Corethraceae</taxon>
        <taxon>Corethron</taxon>
    </lineage>
</organism>
<reference evidence="2" key="1">
    <citation type="submission" date="2021-01" db="EMBL/GenBank/DDBJ databases">
        <authorList>
            <person name="Corre E."/>
            <person name="Pelletier E."/>
            <person name="Niang G."/>
            <person name="Scheremetjew M."/>
            <person name="Finn R."/>
            <person name="Kale V."/>
            <person name="Holt S."/>
            <person name="Cochrane G."/>
            <person name="Meng A."/>
            <person name="Brown T."/>
            <person name="Cohen L."/>
        </authorList>
    </citation>
    <scope>NUCLEOTIDE SEQUENCE</scope>
    <source>
        <strain evidence="2">308</strain>
    </source>
</reference>
<name>A0A7S1C0A4_9STRA</name>
<dbReference type="AlphaFoldDB" id="A0A7S1C0A4"/>
<accession>A0A7S1C0A4</accession>
<dbReference type="EMBL" id="HBFR01039502">
    <property type="protein sequence ID" value="CAD8901666.1"/>
    <property type="molecule type" value="Transcribed_RNA"/>
</dbReference>
<feature type="compositionally biased region" description="Basic residues" evidence="1">
    <location>
        <begin position="1"/>
        <end position="18"/>
    </location>
</feature>
<gene>
    <name evidence="2" type="ORF">CHYS00102_LOCUS28885</name>
</gene>